<protein>
    <recommendedName>
        <fullName evidence="4">FAR-17a/AIG1-like protein</fullName>
    </recommendedName>
</protein>
<feature type="transmembrane region" description="Helical" evidence="1">
    <location>
        <begin position="7"/>
        <end position="28"/>
    </location>
</feature>
<dbReference type="EMBL" id="SOEO01000001">
    <property type="protein sequence ID" value="TDX86314.1"/>
    <property type="molecule type" value="Genomic_DNA"/>
</dbReference>
<feature type="transmembrane region" description="Helical" evidence="1">
    <location>
        <begin position="34"/>
        <end position="54"/>
    </location>
</feature>
<gene>
    <name evidence="2" type="ORF">B0I22_0427</name>
</gene>
<comment type="caution">
    <text evidence="2">The sequence shown here is derived from an EMBL/GenBank/DDBJ whole genome shotgun (WGS) entry which is preliminary data.</text>
</comment>
<feature type="transmembrane region" description="Helical" evidence="1">
    <location>
        <begin position="135"/>
        <end position="154"/>
    </location>
</feature>
<dbReference type="OrthoDB" id="9809977at2"/>
<organism evidence="2 3">
    <name type="scientific">Epilithonimonas xixisoli</name>
    <dbReference type="NCBI Taxonomy" id="1476462"/>
    <lineage>
        <taxon>Bacteria</taxon>
        <taxon>Pseudomonadati</taxon>
        <taxon>Bacteroidota</taxon>
        <taxon>Flavobacteriia</taxon>
        <taxon>Flavobacteriales</taxon>
        <taxon>Weeksellaceae</taxon>
        <taxon>Chryseobacterium group</taxon>
        <taxon>Epilithonimonas</taxon>
    </lineage>
</organism>
<dbReference type="Proteomes" id="UP000295313">
    <property type="component" value="Unassembled WGS sequence"/>
</dbReference>
<keyword evidence="1" id="KW-0472">Membrane</keyword>
<name>A0A4R8I9H7_9FLAO</name>
<keyword evidence="1" id="KW-1133">Transmembrane helix</keyword>
<dbReference type="InterPro" id="IPR049713">
    <property type="entry name" value="Pr6Pr-like"/>
</dbReference>
<evidence type="ECO:0008006" key="4">
    <source>
        <dbReference type="Google" id="ProtNLM"/>
    </source>
</evidence>
<evidence type="ECO:0000313" key="3">
    <source>
        <dbReference type="Proteomes" id="UP000295313"/>
    </source>
</evidence>
<keyword evidence="1" id="KW-0812">Transmembrane</keyword>
<reference evidence="2 3" key="1">
    <citation type="submission" date="2019-03" db="EMBL/GenBank/DDBJ databases">
        <title>Genomic Encyclopedia of Type Strains, Phase III (KMG-III): the genomes of soil and plant-associated and newly described type strains.</title>
        <authorList>
            <person name="Whitman W."/>
        </authorList>
    </citation>
    <scope>NUCLEOTIDE SEQUENCE [LARGE SCALE GENOMIC DNA]</scope>
    <source>
        <strain evidence="2 3">CGMCC 1.12802</strain>
    </source>
</reference>
<feature type="transmembrane region" description="Helical" evidence="1">
    <location>
        <begin position="174"/>
        <end position="194"/>
    </location>
</feature>
<dbReference type="RefSeq" id="WP_133942938.1">
    <property type="nucleotide sequence ID" value="NZ_SOEO01000001.1"/>
</dbReference>
<keyword evidence="3" id="KW-1185">Reference proteome</keyword>
<accession>A0A4R8I9H7</accession>
<feature type="transmembrane region" description="Helical" evidence="1">
    <location>
        <begin position="66"/>
        <end position="87"/>
    </location>
</feature>
<proteinExistence type="predicted"/>
<feature type="transmembrane region" description="Helical" evidence="1">
    <location>
        <begin position="107"/>
        <end position="123"/>
    </location>
</feature>
<evidence type="ECO:0000256" key="1">
    <source>
        <dbReference type="SAM" id="Phobius"/>
    </source>
</evidence>
<evidence type="ECO:0000313" key="2">
    <source>
        <dbReference type="EMBL" id="TDX86314.1"/>
    </source>
</evidence>
<dbReference type="AlphaFoldDB" id="A0A4R8I9H7"/>
<sequence length="204" mass="23616">MKSLNFKIIFASTLALLAWFCVVLQFYISPDNFITVISYFTVLCNSLIAISLTFSTFFPKTKLGSFFSTLSVKTAIALYIFIVFVVYNTVLRGIWKPTGWQLFLDNMLHVAIPILYVLYWLFFVTKGKLSWKNGFYWLIFPLVYLIYSLIRGPIVNWYPYPFLNASNLGYSQVSLNILIMLFVFLISGSALIFINNKFEKEVTN</sequence>
<dbReference type="NCBIfam" id="NF038065">
    <property type="entry name" value="Pr6Pr"/>
    <property type="match status" value="1"/>
</dbReference>